<comment type="caution">
    <text evidence="1">The sequence shown here is derived from an EMBL/GenBank/DDBJ whole genome shotgun (WGS) entry which is preliminary data.</text>
</comment>
<evidence type="ECO:0000313" key="2">
    <source>
        <dbReference type="Proteomes" id="UP000569329"/>
    </source>
</evidence>
<dbReference type="EMBL" id="JACGWZ010000001">
    <property type="protein sequence ID" value="MBA8823970.1"/>
    <property type="molecule type" value="Genomic_DNA"/>
</dbReference>
<gene>
    <name evidence="1" type="ORF">FHX42_001299</name>
</gene>
<reference evidence="1 2" key="1">
    <citation type="submission" date="2020-07" db="EMBL/GenBank/DDBJ databases">
        <title>Sequencing the genomes of 1000 actinobacteria strains.</title>
        <authorList>
            <person name="Klenk H.-P."/>
        </authorList>
    </citation>
    <scope>NUCLEOTIDE SEQUENCE [LARGE SCALE GENOMIC DNA]</scope>
    <source>
        <strain evidence="1 2">DSM 45975</strain>
    </source>
</reference>
<evidence type="ECO:0000313" key="1">
    <source>
        <dbReference type="EMBL" id="MBA8823970.1"/>
    </source>
</evidence>
<dbReference type="Proteomes" id="UP000569329">
    <property type="component" value="Unassembled WGS sequence"/>
</dbReference>
<organism evidence="1 2">
    <name type="scientific">Halosaccharopolyspora lacisalsi</name>
    <dbReference type="NCBI Taxonomy" id="1000566"/>
    <lineage>
        <taxon>Bacteria</taxon>
        <taxon>Bacillati</taxon>
        <taxon>Actinomycetota</taxon>
        <taxon>Actinomycetes</taxon>
        <taxon>Pseudonocardiales</taxon>
        <taxon>Pseudonocardiaceae</taxon>
        <taxon>Halosaccharopolyspora</taxon>
    </lineage>
</organism>
<accession>A0A839DSN8</accession>
<dbReference type="RefSeq" id="WP_182543159.1">
    <property type="nucleotide sequence ID" value="NZ_JACGWZ010000001.1"/>
</dbReference>
<protein>
    <submittedName>
        <fullName evidence="1">Threonine dehydrogenase-like Zn-dependent dehydrogenase</fullName>
    </submittedName>
</protein>
<proteinExistence type="predicted"/>
<dbReference type="AlphaFoldDB" id="A0A839DSN8"/>
<keyword evidence="2" id="KW-1185">Reference proteome</keyword>
<sequence length="62" mass="6804">MMQLTRSGAVDPAAMLTQRQLFSEGLEAYQSFEHLTEGWVKVELSFDGTHETRTADGQVSGG</sequence>
<name>A0A839DSN8_9PSEU</name>